<name>A0A1Y2PHG6_9FLAO</name>
<dbReference type="Pfam" id="PF08818">
    <property type="entry name" value="DUF1801"/>
    <property type="match status" value="1"/>
</dbReference>
<sequence length="197" mass="22911">MNKKVTEYINSKEKWAQELQVLRSILLKLPLEEAIKWSAPAYLYKGKNILGIAAFKNYFGLWFHQGVFLKDEAKVLMNAQEGKTKAMRQWRFESLADLNEELVKQYVLEAIDNEEKGLSIKPKRNTKPVVIPKELQDALDNNQKLKDQFEAFSLSKKREYAEHIASAKREATKQNRLQKIIPMILDGKGLHDKYKNC</sequence>
<proteinExistence type="predicted"/>
<dbReference type="Proteomes" id="UP000194221">
    <property type="component" value="Unassembled WGS sequence"/>
</dbReference>
<dbReference type="STRING" id="1635173.WH52_00850"/>
<evidence type="ECO:0000259" key="1">
    <source>
        <dbReference type="Pfam" id="PF08818"/>
    </source>
</evidence>
<dbReference type="InParanoid" id="A0A1Y2PHG6"/>
<dbReference type="SUPFAM" id="SSF159888">
    <property type="entry name" value="YdhG-like"/>
    <property type="match status" value="1"/>
</dbReference>
<gene>
    <name evidence="2" type="ORF">WH52_00850</name>
</gene>
<keyword evidence="3" id="KW-1185">Reference proteome</keyword>
<organism evidence="2 3">
    <name type="scientific">Tenacibaculum holothuriorum</name>
    <dbReference type="NCBI Taxonomy" id="1635173"/>
    <lineage>
        <taxon>Bacteria</taxon>
        <taxon>Pseudomonadati</taxon>
        <taxon>Bacteroidota</taxon>
        <taxon>Flavobacteriia</taxon>
        <taxon>Flavobacteriales</taxon>
        <taxon>Flavobacteriaceae</taxon>
        <taxon>Tenacibaculum</taxon>
    </lineage>
</organism>
<dbReference type="EMBL" id="LAPZ01000001">
    <property type="protein sequence ID" value="OSY89227.1"/>
    <property type="molecule type" value="Genomic_DNA"/>
</dbReference>
<evidence type="ECO:0000313" key="3">
    <source>
        <dbReference type="Proteomes" id="UP000194221"/>
    </source>
</evidence>
<dbReference type="Gene3D" id="3.90.1150.200">
    <property type="match status" value="1"/>
</dbReference>
<dbReference type="AlphaFoldDB" id="A0A1Y2PHG6"/>
<protein>
    <recommendedName>
        <fullName evidence="1">YdhG-like domain-containing protein</fullName>
    </recommendedName>
</protein>
<dbReference type="InterPro" id="IPR016786">
    <property type="entry name" value="YdeI_bac"/>
</dbReference>
<dbReference type="InterPro" id="IPR014922">
    <property type="entry name" value="YdhG-like"/>
</dbReference>
<comment type="caution">
    <text evidence="2">The sequence shown here is derived from an EMBL/GenBank/DDBJ whole genome shotgun (WGS) entry which is preliminary data.</text>
</comment>
<dbReference type="OrthoDB" id="214150at2"/>
<evidence type="ECO:0000313" key="2">
    <source>
        <dbReference type="EMBL" id="OSY89227.1"/>
    </source>
</evidence>
<reference evidence="2 3" key="1">
    <citation type="submission" date="2015-03" db="EMBL/GenBank/DDBJ databases">
        <title>Genome sequence of Tenacibaculum sp. S2-2, isolated from intestinal microbiota of sea cucumber, Apostichopus japonicas.</title>
        <authorList>
            <person name="Shao Z."/>
            <person name="Wang L."/>
            <person name="Li X."/>
        </authorList>
    </citation>
    <scope>NUCLEOTIDE SEQUENCE [LARGE SCALE GENOMIC DNA]</scope>
    <source>
        <strain evidence="2 3">S2-2</strain>
    </source>
</reference>
<dbReference type="RefSeq" id="WP_086029025.1">
    <property type="nucleotide sequence ID" value="NZ_LAPZ01000001.1"/>
</dbReference>
<dbReference type="FunCoup" id="A0A1Y2PHG6">
    <property type="interactions" value="8"/>
</dbReference>
<dbReference type="Pfam" id="PF13376">
    <property type="entry name" value="OmdA"/>
    <property type="match status" value="1"/>
</dbReference>
<accession>A0A1Y2PHG6</accession>
<feature type="domain" description="YdhG-like" evidence="1">
    <location>
        <begin position="15"/>
        <end position="111"/>
    </location>
</feature>
<dbReference type="PIRSF" id="PIRSF021308">
    <property type="entry name" value="UCP021308"/>
    <property type="match status" value="1"/>
</dbReference>